<dbReference type="SUPFAM" id="SSF54991">
    <property type="entry name" value="Anticodon-binding domain of PheRS"/>
    <property type="match status" value="1"/>
</dbReference>
<keyword evidence="13 15" id="KW-0030">Aminoacyl-tRNA synthetase</keyword>
<evidence type="ECO:0000259" key="17">
    <source>
        <dbReference type="PROSITE" id="PS50886"/>
    </source>
</evidence>
<proteinExistence type="inferred from homology"/>
<dbReference type="SUPFAM" id="SSF56037">
    <property type="entry name" value="PheT/TilS domain"/>
    <property type="match status" value="1"/>
</dbReference>
<keyword evidence="5 16" id="KW-0820">tRNA-binding</keyword>
<keyword evidence="4 15" id="KW-0963">Cytoplasm</keyword>
<sequence>MKISYNWLTEFIELDLSPEETAEKLTLIGLEVDSIASYGNKLEGVVVGHVLEVTDHPNADRLRICKVDTGTEEVQIICGADNVAADQKVPVATVGTTLPVETENGEPFTIRKAKLRGEESRGMICAEDELGIGDDLSGIMVLDNKLETGQPLQQALDLYQDIIIDIEITPNRPDATCHLGVARDLAAALDLELKKPFKTEFDTTEPLQEIGISIEAEEKCARYVGKLVKDITIEESPDWIQNRLKTIGVRPVNNVVDITNYVMFELGQPLHAFDAETIQGNQIIIKDFDEEITFETLDHIERDCSPGTLFICDGKEPIAIAGVMGGVDSEVGEKTTNVLIESAYFDPATIRKTAKEQVLQTDASYRFERGIDPQLQRIAAERTAELIAEVCGGTMVEGCTDVHPVKTEPRQLDLRKSYVNRLLGTEFSTEEIADLLDGLELKLIEQDEDKLKYQIPTFRPDLEREVDLIEEVGRLYDYNNIPAPKHGKFTSPEPITDWENLLSKARETAKGLRFREIYSNSLMPEKDAQLLGKTEEMTHTLNPISNDMTTLRPSLLYGFLKSVGYNFNRKVQQVRFFEIGNVFEKTSADGTYHSGIDEQTNILFGLAGFKTIEHWKTEPQHYDAFDLKAAVESFLAQLNIGEQITSRVDKNNVLSYFIADQKIGQLRNVSQEMLAEYEIELPAVVGEFSLTKIFEAKQQLQEPRYEPVSKFPSFEFDFAVIVGQSVKAGDLLQSIKKTAGPTLKDLQVFDVFEGESLGEQKKSLAFRLSFLDKNKTLTINDVEPIINKVVDVLEKQYSAKLRS</sequence>
<dbReference type="SUPFAM" id="SSF55681">
    <property type="entry name" value="Class II aaRS and biotin synthetases"/>
    <property type="match status" value="1"/>
</dbReference>
<evidence type="ECO:0000256" key="6">
    <source>
        <dbReference type="ARBA" id="ARBA00022598"/>
    </source>
</evidence>
<feature type="domain" description="FDX-ACB" evidence="18">
    <location>
        <begin position="709"/>
        <end position="802"/>
    </location>
</feature>
<evidence type="ECO:0000256" key="1">
    <source>
        <dbReference type="ARBA" id="ARBA00004496"/>
    </source>
</evidence>
<evidence type="ECO:0000256" key="12">
    <source>
        <dbReference type="ARBA" id="ARBA00022917"/>
    </source>
</evidence>
<dbReference type="Proteomes" id="UP001207918">
    <property type="component" value="Unassembled WGS sequence"/>
</dbReference>
<dbReference type="CDD" id="cd02796">
    <property type="entry name" value="tRNA_bind_bactPheRS"/>
    <property type="match status" value="1"/>
</dbReference>
<dbReference type="InterPro" id="IPR005146">
    <property type="entry name" value="B3/B4_tRNA-bd"/>
</dbReference>
<keyword evidence="11 16" id="KW-0694">RNA-binding</keyword>
<dbReference type="NCBIfam" id="NF045760">
    <property type="entry name" value="YtpR"/>
    <property type="match status" value="1"/>
</dbReference>
<feature type="domain" description="TRNA-binding" evidence="17">
    <location>
        <begin position="39"/>
        <end position="153"/>
    </location>
</feature>
<evidence type="ECO:0000256" key="16">
    <source>
        <dbReference type="PROSITE-ProRule" id="PRU00209"/>
    </source>
</evidence>
<dbReference type="SMART" id="SM00873">
    <property type="entry name" value="B3_4"/>
    <property type="match status" value="1"/>
</dbReference>
<evidence type="ECO:0000256" key="7">
    <source>
        <dbReference type="ARBA" id="ARBA00022723"/>
    </source>
</evidence>
<evidence type="ECO:0000256" key="2">
    <source>
        <dbReference type="ARBA" id="ARBA00008653"/>
    </source>
</evidence>
<keyword evidence="7 15" id="KW-0479">Metal-binding</keyword>
<evidence type="ECO:0000256" key="11">
    <source>
        <dbReference type="ARBA" id="ARBA00022884"/>
    </source>
</evidence>
<dbReference type="InterPro" id="IPR033714">
    <property type="entry name" value="tRNA_bind_bactPheRS"/>
</dbReference>
<dbReference type="Gene3D" id="3.30.70.380">
    <property type="entry name" value="Ferrodoxin-fold anticodon-binding domain"/>
    <property type="match status" value="1"/>
</dbReference>
<dbReference type="PROSITE" id="PS50886">
    <property type="entry name" value="TRBD"/>
    <property type="match status" value="1"/>
</dbReference>
<feature type="binding site" evidence="15">
    <location>
        <position position="467"/>
    </location>
    <ligand>
        <name>Mg(2+)</name>
        <dbReference type="ChEBI" id="CHEBI:18420"/>
        <note>shared with alpha subunit</note>
    </ligand>
</feature>
<dbReference type="Gene3D" id="3.30.930.10">
    <property type="entry name" value="Bira Bifunctional Protein, Domain 2"/>
    <property type="match status" value="1"/>
</dbReference>
<evidence type="ECO:0000256" key="10">
    <source>
        <dbReference type="ARBA" id="ARBA00022842"/>
    </source>
</evidence>
<dbReference type="InterPro" id="IPR005147">
    <property type="entry name" value="tRNA_synthase_B5-dom"/>
</dbReference>
<gene>
    <name evidence="15" type="primary">pheT</name>
    <name evidence="20" type="ORF">J6I44_06305</name>
</gene>
<evidence type="ECO:0000256" key="8">
    <source>
        <dbReference type="ARBA" id="ARBA00022741"/>
    </source>
</evidence>
<evidence type="ECO:0000256" key="5">
    <source>
        <dbReference type="ARBA" id="ARBA00022555"/>
    </source>
</evidence>
<keyword evidence="10 15" id="KW-0460">Magnesium</keyword>
<evidence type="ECO:0000259" key="19">
    <source>
        <dbReference type="PROSITE" id="PS51483"/>
    </source>
</evidence>
<evidence type="ECO:0000313" key="20">
    <source>
        <dbReference type="EMBL" id="MCW9706457.1"/>
    </source>
</evidence>
<reference evidence="20 21" key="1">
    <citation type="submission" date="2021-03" db="EMBL/GenBank/DDBJ databases">
        <title>Aliifodinibius sp. nov., a new bacterium isolated from saline soil.</title>
        <authorList>
            <person name="Galisteo C."/>
            <person name="De La Haba R."/>
            <person name="Sanchez-Porro C."/>
            <person name="Ventosa A."/>
        </authorList>
    </citation>
    <scope>NUCLEOTIDE SEQUENCE [LARGE SCALE GENOMIC DNA]</scope>
    <source>
        <strain evidence="20 21">1BSP15-2V2</strain>
    </source>
</reference>
<dbReference type="InterPro" id="IPR009061">
    <property type="entry name" value="DNA-bd_dom_put_sf"/>
</dbReference>
<feature type="binding site" evidence="15">
    <location>
        <position position="471"/>
    </location>
    <ligand>
        <name>Mg(2+)</name>
        <dbReference type="ChEBI" id="CHEBI:18420"/>
        <note>shared with alpha subunit</note>
    </ligand>
</feature>
<organism evidence="20 21">
    <name type="scientific">Fodinibius salsisoli</name>
    <dbReference type="NCBI Taxonomy" id="2820877"/>
    <lineage>
        <taxon>Bacteria</taxon>
        <taxon>Pseudomonadati</taxon>
        <taxon>Balneolota</taxon>
        <taxon>Balneolia</taxon>
        <taxon>Balneolales</taxon>
        <taxon>Balneolaceae</taxon>
        <taxon>Fodinibius</taxon>
    </lineage>
</organism>
<evidence type="ECO:0000256" key="13">
    <source>
        <dbReference type="ARBA" id="ARBA00023146"/>
    </source>
</evidence>
<dbReference type="InterPro" id="IPR041616">
    <property type="entry name" value="PheRS_beta_core"/>
</dbReference>
<feature type="domain" description="B5" evidence="19">
    <location>
        <begin position="407"/>
        <end position="483"/>
    </location>
</feature>
<dbReference type="Gene3D" id="3.30.56.10">
    <property type="match status" value="2"/>
</dbReference>
<dbReference type="PROSITE" id="PS51483">
    <property type="entry name" value="B5"/>
    <property type="match status" value="1"/>
</dbReference>
<dbReference type="GO" id="GO:0004826">
    <property type="term" value="F:phenylalanine-tRNA ligase activity"/>
    <property type="evidence" value="ECO:0007669"/>
    <property type="project" value="UniProtKB-EC"/>
</dbReference>
<feature type="binding site" evidence="15">
    <location>
        <position position="461"/>
    </location>
    <ligand>
        <name>Mg(2+)</name>
        <dbReference type="ChEBI" id="CHEBI:18420"/>
        <note>shared with alpha subunit</note>
    </ligand>
</feature>
<keyword evidence="9 15" id="KW-0067">ATP-binding</keyword>
<dbReference type="Pfam" id="PF17759">
    <property type="entry name" value="tRNA_synthFbeta"/>
    <property type="match status" value="1"/>
</dbReference>
<protein>
    <recommendedName>
        <fullName evidence="15">Phenylalanine--tRNA ligase beta subunit</fullName>
        <ecNumber evidence="15">6.1.1.20</ecNumber>
    </recommendedName>
    <alternativeName>
        <fullName evidence="15">Phenylalanyl-tRNA synthetase beta subunit</fullName>
        <shortName evidence="15">PheRS</shortName>
    </alternativeName>
</protein>
<evidence type="ECO:0000256" key="3">
    <source>
        <dbReference type="ARBA" id="ARBA00011209"/>
    </source>
</evidence>
<dbReference type="InterPro" id="IPR002547">
    <property type="entry name" value="tRNA-bd_dom"/>
</dbReference>
<comment type="cofactor">
    <cofactor evidence="15">
        <name>Mg(2+)</name>
        <dbReference type="ChEBI" id="CHEBI:18420"/>
    </cofactor>
    <text evidence="15">Binds 2 magnesium ions per tetramer.</text>
</comment>
<dbReference type="Gene3D" id="3.50.40.10">
    <property type="entry name" value="Phenylalanyl-trna Synthetase, Chain B, domain 3"/>
    <property type="match status" value="1"/>
</dbReference>
<dbReference type="Pfam" id="PF03484">
    <property type="entry name" value="B5"/>
    <property type="match status" value="1"/>
</dbReference>
<dbReference type="InterPro" id="IPR012340">
    <property type="entry name" value="NA-bd_OB-fold"/>
</dbReference>
<dbReference type="PANTHER" id="PTHR10947">
    <property type="entry name" value="PHENYLALANYL-TRNA SYNTHETASE BETA CHAIN AND LEUCINE-RICH REPEAT-CONTAINING PROTEIN 47"/>
    <property type="match status" value="1"/>
</dbReference>
<evidence type="ECO:0000259" key="18">
    <source>
        <dbReference type="PROSITE" id="PS51447"/>
    </source>
</evidence>
<dbReference type="SUPFAM" id="SSF50249">
    <property type="entry name" value="Nucleic acid-binding proteins"/>
    <property type="match status" value="1"/>
</dbReference>
<dbReference type="SMART" id="SM00874">
    <property type="entry name" value="B5"/>
    <property type="match status" value="1"/>
</dbReference>
<dbReference type="Pfam" id="PF03147">
    <property type="entry name" value="FDX-ACB"/>
    <property type="match status" value="1"/>
</dbReference>
<keyword evidence="8 15" id="KW-0547">Nucleotide-binding</keyword>
<dbReference type="EMBL" id="JAGGJA010000003">
    <property type="protein sequence ID" value="MCW9706457.1"/>
    <property type="molecule type" value="Genomic_DNA"/>
</dbReference>
<dbReference type="EC" id="6.1.1.20" evidence="15"/>
<dbReference type="RefSeq" id="WP_265765162.1">
    <property type="nucleotide sequence ID" value="NZ_JAGGJA010000003.1"/>
</dbReference>
<dbReference type="Pfam" id="PF03483">
    <property type="entry name" value="B3_4"/>
    <property type="match status" value="1"/>
</dbReference>
<evidence type="ECO:0000256" key="15">
    <source>
        <dbReference type="HAMAP-Rule" id="MF_00283"/>
    </source>
</evidence>
<comment type="caution">
    <text evidence="20">The sequence shown here is derived from an EMBL/GenBank/DDBJ whole genome shotgun (WGS) entry which is preliminary data.</text>
</comment>
<dbReference type="InterPro" id="IPR005121">
    <property type="entry name" value="Fdx_antiC-bd"/>
</dbReference>
<name>A0ABT3PKM2_9BACT</name>
<accession>A0ABT3PKM2</accession>
<evidence type="ECO:0000313" key="21">
    <source>
        <dbReference type="Proteomes" id="UP001207918"/>
    </source>
</evidence>
<dbReference type="SMART" id="SM00896">
    <property type="entry name" value="FDX-ACB"/>
    <property type="match status" value="1"/>
</dbReference>
<comment type="similarity">
    <text evidence="2 15">Belongs to the phenylalanyl-tRNA synthetase beta subunit family. Type 1 subfamily.</text>
</comment>
<dbReference type="InterPro" id="IPR045060">
    <property type="entry name" value="Phe-tRNA-ligase_IIc_bsu"/>
</dbReference>
<dbReference type="InterPro" id="IPR020825">
    <property type="entry name" value="Phe-tRNA_synthase-like_B3/B4"/>
</dbReference>
<dbReference type="InterPro" id="IPR036690">
    <property type="entry name" value="Fdx_antiC-bd_sf"/>
</dbReference>
<comment type="subunit">
    <text evidence="3 15">Tetramer of two alpha and two beta subunits.</text>
</comment>
<comment type="subcellular location">
    <subcellularLocation>
        <location evidence="1 15">Cytoplasm</location>
    </subcellularLocation>
</comment>
<dbReference type="PANTHER" id="PTHR10947:SF0">
    <property type="entry name" value="PHENYLALANINE--TRNA LIGASE BETA SUBUNIT"/>
    <property type="match status" value="1"/>
</dbReference>
<evidence type="ECO:0000256" key="4">
    <source>
        <dbReference type="ARBA" id="ARBA00022490"/>
    </source>
</evidence>
<dbReference type="SUPFAM" id="SSF46955">
    <property type="entry name" value="Putative DNA-binding domain"/>
    <property type="match status" value="1"/>
</dbReference>
<dbReference type="NCBIfam" id="TIGR00472">
    <property type="entry name" value="pheT_bact"/>
    <property type="match status" value="1"/>
</dbReference>
<dbReference type="HAMAP" id="MF_00283">
    <property type="entry name" value="Phe_tRNA_synth_beta1"/>
    <property type="match status" value="1"/>
</dbReference>
<dbReference type="PROSITE" id="PS51447">
    <property type="entry name" value="FDX_ACB"/>
    <property type="match status" value="1"/>
</dbReference>
<keyword evidence="21" id="KW-1185">Reference proteome</keyword>
<comment type="catalytic activity">
    <reaction evidence="14 15">
        <text>tRNA(Phe) + L-phenylalanine + ATP = L-phenylalanyl-tRNA(Phe) + AMP + diphosphate + H(+)</text>
        <dbReference type="Rhea" id="RHEA:19413"/>
        <dbReference type="Rhea" id="RHEA-COMP:9668"/>
        <dbReference type="Rhea" id="RHEA-COMP:9699"/>
        <dbReference type="ChEBI" id="CHEBI:15378"/>
        <dbReference type="ChEBI" id="CHEBI:30616"/>
        <dbReference type="ChEBI" id="CHEBI:33019"/>
        <dbReference type="ChEBI" id="CHEBI:58095"/>
        <dbReference type="ChEBI" id="CHEBI:78442"/>
        <dbReference type="ChEBI" id="CHEBI:78531"/>
        <dbReference type="ChEBI" id="CHEBI:456215"/>
        <dbReference type="EC" id="6.1.1.20"/>
    </reaction>
</comment>
<dbReference type="Pfam" id="PF01588">
    <property type="entry name" value="tRNA_bind"/>
    <property type="match status" value="1"/>
</dbReference>
<keyword evidence="12 15" id="KW-0648">Protein biosynthesis</keyword>
<feature type="binding site" evidence="15">
    <location>
        <position position="470"/>
    </location>
    <ligand>
        <name>Mg(2+)</name>
        <dbReference type="ChEBI" id="CHEBI:18420"/>
        <note>shared with alpha subunit</note>
    </ligand>
</feature>
<evidence type="ECO:0000256" key="9">
    <source>
        <dbReference type="ARBA" id="ARBA00022840"/>
    </source>
</evidence>
<evidence type="ECO:0000256" key="14">
    <source>
        <dbReference type="ARBA" id="ARBA00049255"/>
    </source>
</evidence>
<keyword evidence="6 15" id="KW-0436">Ligase</keyword>
<dbReference type="InterPro" id="IPR045864">
    <property type="entry name" value="aa-tRNA-synth_II/BPL/LPL"/>
</dbReference>
<dbReference type="InterPro" id="IPR004532">
    <property type="entry name" value="Phe-tRNA-ligase_IIc_bsu_bact"/>
</dbReference>
<dbReference type="Gene3D" id="2.40.50.140">
    <property type="entry name" value="Nucleic acid-binding proteins"/>
    <property type="match status" value="1"/>
</dbReference>